<dbReference type="GO" id="GO:0005737">
    <property type="term" value="C:cytoplasm"/>
    <property type="evidence" value="ECO:0007669"/>
    <property type="project" value="UniProtKB-ARBA"/>
</dbReference>
<dbReference type="AlphaFoldDB" id="A0A1T5BYK0"/>
<proteinExistence type="predicted"/>
<reference evidence="7" key="1">
    <citation type="submission" date="2017-02" db="EMBL/GenBank/DDBJ databases">
        <authorList>
            <person name="Varghese N."/>
            <person name="Submissions S."/>
        </authorList>
    </citation>
    <scope>NUCLEOTIDE SEQUENCE [LARGE SCALE GENOMIC DNA]</scope>
    <source>
        <strain evidence="7">DSM 24967</strain>
    </source>
</reference>
<keyword evidence="7" id="KW-1185">Reference proteome</keyword>
<dbReference type="RefSeq" id="WP_068185467.1">
    <property type="nucleotide sequence ID" value="NZ_FUYQ01000009.1"/>
</dbReference>
<dbReference type="Pfam" id="PF09360">
    <property type="entry name" value="zf-CDGSH"/>
    <property type="match status" value="1"/>
</dbReference>
<keyword evidence="1" id="KW-0001">2Fe-2S</keyword>
<evidence type="ECO:0000256" key="2">
    <source>
        <dbReference type="ARBA" id="ARBA00022723"/>
    </source>
</evidence>
<dbReference type="Gene3D" id="3.40.5.90">
    <property type="entry name" value="CDGSH iron-sulfur domain, mitoNEET-type"/>
    <property type="match status" value="1"/>
</dbReference>
<keyword evidence="3" id="KW-0408">Iron</keyword>
<dbReference type="GO" id="GO:0051537">
    <property type="term" value="F:2 iron, 2 sulfur cluster binding"/>
    <property type="evidence" value="ECO:0007669"/>
    <property type="project" value="UniProtKB-KW"/>
</dbReference>
<dbReference type="GO" id="GO:0046872">
    <property type="term" value="F:metal ion binding"/>
    <property type="evidence" value="ECO:0007669"/>
    <property type="project" value="UniProtKB-KW"/>
</dbReference>
<evidence type="ECO:0000313" key="6">
    <source>
        <dbReference type="EMBL" id="SKB52073.1"/>
    </source>
</evidence>
<organism evidence="6 7">
    <name type="scientific">Parabacteroides chartae</name>
    <dbReference type="NCBI Taxonomy" id="1037355"/>
    <lineage>
        <taxon>Bacteria</taxon>
        <taxon>Pseudomonadati</taxon>
        <taxon>Bacteroidota</taxon>
        <taxon>Bacteroidia</taxon>
        <taxon>Bacteroidales</taxon>
        <taxon>Tannerellaceae</taxon>
        <taxon>Parabacteroides</taxon>
    </lineage>
</organism>
<name>A0A1T5BYK0_9BACT</name>
<protein>
    <submittedName>
        <fullName evidence="6">Iron-binding zinc finger CDGSH type</fullName>
    </submittedName>
</protein>
<dbReference type="InterPro" id="IPR042216">
    <property type="entry name" value="MitoNEET_CISD"/>
</dbReference>
<evidence type="ECO:0000256" key="1">
    <source>
        <dbReference type="ARBA" id="ARBA00022714"/>
    </source>
</evidence>
<keyword evidence="4" id="KW-0411">Iron-sulfur</keyword>
<evidence type="ECO:0000313" key="7">
    <source>
        <dbReference type="Proteomes" id="UP000190852"/>
    </source>
</evidence>
<gene>
    <name evidence="6" type="ORF">SAMN05660349_01559</name>
</gene>
<evidence type="ECO:0000259" key="5">
    <source>
        <dbReference type="SMART" id="SM00704"/>
    </source>
</evidence>
<accession>A0A1T5BYK0</accession>
<dbReference type="SMART" id="SM00704">
    <property type="entry name" value="ZnF_CDGSH"/>
    <property type="match status" value="1"/>
</dbReference>
<evidence type="ECO:0000256" key="3">
    <source>
        <dbReference type="ARBA" id="ARBA00023004"/>
    </source>
</evidence>
<feature type="domain" description="Iron-binding zinc finger CDGSH type" evidence="5">
    <location>
        <begin position="24"/>
        <end position="66"/>
    </location>
</feature>
<dbReference type="InterPro" id="IPR018967">
    <property type="entry name" value="FeS-contain_CDGSH-typ"/>
</dbReference>
<evidence type="ECO:0000256" key="4">
    <source>
        <dbReference type="ARBA" id="ARBA00023014"/>
    </source>
</evidence>
<dbReference type="EMBL" id="FUYQ01000009">
    <property type="protein sequence ID" value="SKB52073.1"/>
    <property type="molecule type" value="Genomic_DNA"/>
</dbReference>
<keyword evidence="2" id="KW-0479">Metal-binding</keyword>
<dbReference type="Proteomes" id="UP000190852">
    <property type="component" value="Unassembled WGS sequence"/>
</dbReference>
<sequence length="74" mass="8232">MGDNESKQSIVEVKIIEKGPVVIHGPVKVTTPDGMVVVRDMCAICRCGNSKNLPYCDGSHLTQSKHVYEHEEFF</sequence>